<protein>
    <submittedName>
        <fullName evidence="1">Uncharacterized protein</fullName>
    </submittedName>
</protein>
<dbReference type="AlphaFoldDB" id="A0ABD2N8C4"/>
<accession>A0ABD2N8C4</accession>
<keyword evidence="2" id="KW-1185">Reference proteome</keyword>
<name>A0ABD2N8C4_9CUCU</name>
<comment type="caution">
    <text evidence="1">The sequence shown here is derived from an EMBL/GenBank/DDBJ whole genome shotgun (WGS) entry which is preliminary data.</text>
</comment>
<dbReference type="EMBL" id="JABFTP020000083">
    <property type="protein sequence ID" value="KAL3274973.1"/>
    <property type="molecule type" value="Genomic_DNA"/>
</dbReference>
<dbReference type="Proteomes" id="UP001516400">
    <property type="component" value="Unassembled WGS sequence"/>
</dbReference>
<evidence type="ECO:0000313" key="2">
    <source>
        <dbReference type="Proteomes" id="UP001516400"/>
    </source>
</evidence>
<organism evidence="1 2">
    <name type="scientific">Cryptolaemus montrouzieri</name>
    <dbReference type="NCBI Taxonomy" id="559131"/>
    <lineage>
        <taxon>Eukaryota</taxon>
        <taxon>Metazoa</taxon>
        <taxon>Ecdysozoa</taxon>
        <taxon>Arthropoda</taxon>
        <taxon>Hexapoda</taxon>
        <taxon>Insecta</taxon>
        <taxon>Pterygota</taxon>
        <taxon>Neoptera</taxon>
        <taxon>Endopterygota</taxon>
        <taxon>Coleoptera</taxon>
        <taxon>Polyphaga</taxon>
        <taxon>Cucujiformia</taxon>
        <taxon>Coccinelloidea</taxon>
        <taxon>Coccinellidae</taxon>
        <taxon>Scymninae</taxon>
        <taxon>Scymnini</taxon>
        <taxon>Cryptolaemus</taxon>
    </lineage>
</organism>
<proteinExistence type="predicted"/>
<sequence>MAKINGITMIACYISPNIDIQTYHSKQGDIFNSTYRHDEDEVVLGDFNPNSSCGDNHEVIVEERELGSGRLIKECWWPTIGIPLSGEVKQAHISISPWIPLD</sequence>
<evidence type="ECO:0000313" key="1">
    <source>
        <dbReference type="EMBL" id="KAL3274973.1"/>
    </source>
</evidence>
<gene>
    <name evidence="1" type="ORF">HHI36_019748</name>
</gene>
<reference evidence="1 2" key="1">
    <citation type="journal article" date="2021" name="BMC Biol.">
        <title>Horizontally acquired antibacterial genes associated with adaptive radiation of ladybird beetles.</title>
        <authorList>
            <person name="Li H.S."/>
            <person name="Tang X.F."/>
            <person name="Huang Y.H."/>
            <person name="Xu Z.Y."/>
            <person name="Chen M.L."/>
            <person name="Du X.Y."/>
            <person name="Qiu B.Y."/>
            <person name="Chen P.T."/>
            <person name="Zhang W."/>
            <person name="Slipinski A."/>
            <person name="Escalona H.E."/>
            <person name="Waterhouse R.M."/>
            <person name="Zwick A."/>
            <person name="Pang H."/>
        </authorList>
    </citation>
    <scope>NUCLEOTIDE SEQUENCE [LARGE SCALE GENOMIC DNA]</scope>
    <source>
        <strain evidence="1">SYSU2018</strain>
    </source>
</reference>